<dbReference type="Proteomes" id="UP000005627">
    <property type="component" value="Chromosome 3"/>
</dbReference>
<dbReference type="InterPro" id="IPR000717">
    <property type="entry name" value="PCI_dom"/>
</dbReference>
<dbReference type="STRING" id="1076872.G8ZRR3"/>
<keyword evidence="4" id="KW-1185">Reference proteome</keyword>
<organism evidence="3 4">
    <name type="scientific">Torulaspora delbrueckii</name>
    <name type="common">Yeast</name>
    <name type="synonym">Candida colliculosa</name>
    <dbReference type="NCBI Taxonomy" id="4950"/>
    <lineage>
        <taxon>Eukaryota</taxon>
        <taxon>Fungi</taxon>
        <taxon>Dikarya</taxon>
        <taxon>Ascomycota</taxon>
        <taxon>Saccharomycotina</taxon>
        <taxon>Saccharomycetes</taxon>
        <taxon>Saccharomycetales</taxon>
        <taxon>Saccharomycetaceae</taxon>
        <taxon>Torulaspora</taxon>
    </lineage>
</organism>
<dbReference type="OrthoDB" id="10252687at2759"/>
<dbReference type="InParanoid" id="G8ZRR3"/>
<dbReference type="GO" id="GO:0000398">
    <property type="term" value="P:mRNA splicing, via spliceosome"/>
    <property type="evidence" value="ECO:0007669"/>
    <property type="project" value="EnsemblFungi"/>
</dbReference>
<dbReference type="Pfam" id="PF01399">
    <property type="entry name" value="PCI"/>
    <property type="match status" value="1"/>
</dbReference>
<reference evidence="3 4" key="1">
    <citation type="journal article" date="2011" name="Proc. Natl. Acad. Sci. U.S.A.">
        <title>Evolutionary erosion of yeast sex chromosomes by mating-type switching accidents.</title>
        <authorList>
            <person name="Gordon J.L."/>
            <person name="Armisen D."/>
            <person name="Proux-Wera E."/>
            <person name="Oheigeartaigh S.S."/>
            <person name="Byrne K.P."/>
            <person name="Wolfe K.H."/>
        </authorList>
    </citation>
    <scope>NUCLEOTIDE SEQUENCE [LARGE SCALE GENOMIC DNA]</scope>
    <source>
        <strain evidence="4">ATCC 10662 / CBS 1146 / NBRC 0425 / NCYC 2629 / NRRL Y-866</strain>
    </source>
</reference>
<sequence>MVTINLDAYFIHKRYDDGLLQFLKNDNYEEAHTYRLTMKNDGKLDQLYNVTMDLKFASWVNDDKQKIFDLADEQLRLFNRIAEVETDWIVYPLYYVAHQYLQIARKIRVKDDKMDKNAYLERCGRAIHRSFNLCLNDRNPELHEDRKTGCYLLANLEFKLYHLLGNRDMMKNLVKVLQSRGDEIPPLAQSLAALHSKHLVMFNYYMGEYYGCYESDFTKGHSFLSEALLECATNICDKQIDKILILLIPFALLTTRQYPNVNVWQEKLTDNFVALKVHEPIVSCLLNGDLKTYDTNFAKNEIFFLQNGLYVAMSLLRELVFLRLVKNCWKFTGMPSVLQLQAVATAYSKSAQGYKKRKPAKADDLLLDELECQLANLIAKNLVKGYLSHANRCLVLSKKLPFPSQST</sequence>
<evidence type="ECO:0000313" key="3">
    <source>
        <dbReference type="EMBL" id="CCE91205.1"/>
    </source>
</evidence>
<dbReference type="GO" id="GO:0003723">
    <property type="term" value="F:RNA binding"/>
    <property type="evidence" value="ECO:0007669"/>
    <property type="project" value="InterPro"/>
</dbReference>
<name>G8ZRR3_TORDE</name>
<dbReference type="GO" id="GO:0071444">
    <property type="term" value="P:cellular response to pheromone"/>
    <property type="evidence" value="ECO:0007669"/>
    <property type="project" value="EnsemblFungi"/>
</dbReference>
<dbReference type="PANTHER" id="PTHR12732">
    <property type="entry name" value="UNCHARACTERIZED PROTEASOME COMPONENT REGION PCI-CONTAINING"/>
    <property type="match status" value="1"/>
</dbReference>
<dbReference type="AlphaFoldDB" id="G8ZRR3"/>
<dbReference type="InterPro" id="IPR045114">
    <property type="entry name" value="Csn12-like"/>
</dbReference>
<dbReference type="EMBL" id="HE616744">
    <property type="protein sequence ID" value="CCE91205.1"/>
    <property type="molecule type" value="Genomic_DNA"/>
</dbReference>
<dbReference type="eggNOG" id="KOG2688">
    <property type="taxonomic scope" value="Eukaryota"/>
</dbReference>
<comment type="similarity">
    <text evidence="1">Belongs to the CSN12 family.</text>
</comment>
<protein>
    <recommendedName>
        <fullName evidence="2">PCI domain-containing protein</fullName>
    </recommendedName>
</protein>
<dbReference type="KEGG" id="tdl:TDEL_0C03160"/>
<feature type="domain" description="PCI" evidence="2">
    <location>
        <begin position="299"/>
        <end position="398"/>
    </location>
</feature>
<dbReference type="HOGENOM" id="CLU_031567_2_1_1"/>
<dbReference type="FunCoup" id="G8ZRR3">
    <property type="interactions" value="978"/>
</dbReference>
<dbReference type="RefSeq" id="XP_003680416.1">
    <property type="nucleotide sequence ID" value="XM_003680368.1"/>
</dbReference>
<dbReference type="SMART" id="SM00753">
    <property type="entry name" value="PAM"/>
    <property type="match status" value="1"/>
</dbReference>
<dbReference type="InterPro" id="IPR036388">
    <property type="entry name" value="WH-like_DNA-bd_sf"/>
</dbReference>
<dbReference type="GO" id="GO:0000747">
    <property type="term" value="P:conjugation with cellular fusion"/>
    <property type="evidence" value="ECO:0007669"/>
    <property type="project" value="EnsemblFungi"/>
</dbReference>
<accession>G8ZRR3</accession>
<dbReference type="GO" id="GO:0000791">
    <property type="term" value="C:euchromatin"/>
    <property type="evidence" value="ECO:0007669"/>
    <property type="project" value="EnsemblFungi"/>
</dbReference>
<dbReference type="GeneID" id="11500540"/>
<evidence type="ECO:0000259" key="2">
    <source>
        <dbReference type="Pfam" id="PF01399"/>
    </source>
</evidence>
<dbReference type="PANTHER" id="PTHR12732:SF0">
    <property type="entry name" value="PCI DOMAIN-CONTAINING PROTEIN 2"/>
    <property type="match status" value="1"/>
</dbReference>
<gene>
    <name evidence="3" type="primary">TDEL0C03160</name>
    <name evidence="3" type="ORF">TDEL_0C03160</name>
</gene>
<dbReference type="GO" id="GO:0003690">
    <property type="term" value="F:double-stranded DNA binding"/>
    <property type="evidence" value="ECO:0007669"/>
    <property type="project" value="InterPro"/>
</dbReference>
<proteinExistence type="inferred from homology"/>
<evidence type="ECO:0000256" key="1">
    <source>
        <dbReference type="ARBA" id="ARBA00025771"/>
    </source>
</evidence>
<evidence type="ECO:0000313" key="4">
    <source>
        <dbReference type="Proteomes" id="UP000005627"/>
    </source>
</evidence>
<dbReference type="Gene3D" id="1.10.10.10">
    <property type="entry name" value="Winged helix-like DNA-binding domain superfamily/Winged helix DNA-binding domain"/>
    <property type="match status" value="1"/>
</dbReference>